<dbReference type="InterPro" id="IPR036652">
    <property type="entry name" value="YjeF_N_dom_sf"/>
</dbReference>
<organism evidence="3 4">
    <name type="scientific">Lentilactobacillus curieae</name>
    <dbReference type="NCBI Taxonomy" id="1138822"/>
    <lineage>
        <taxon>Bacteria</taxon>
        <taxon>Bacillati</taxon>
        <taxon>Bacillota</taxon>
        <taxon>Bacilli</taxon>
        <taxon>Lactobacillales</taxon>
        <taxon>Lactobacillaceae</taxon>
        <taxon>Lentilactobacillus</taxon>
    </lineage>
</organism>
<feature type="binding site" evidence="1">
    <location>
        <position position="122"/>
    </location>
    <ligand>
        <name>K(+)</name>
        <dbReference type="ChEBI" id="CHEBI:29103"/>
    </ligand>
</feature>
<dbReference type="Gene3D" id="3.40.50.10260">
    <property type="entry name" value="YjeF N-terminal domain"/>
    <property type="match status" value="1"/>
</dbReference>
<dbReference type="Pfam" id="PF03853">
    <property type="entry name" value="YjeF_N"/>
    <property type="match status" value="1"/>
</dbReference>
<feature type="binding site" evidence="1">
    <location>
        <position position="155"/>
    </location>
    <ligand>
        <name>(6S)-NADPHX</name>
        <dbReference type="ChEBI" id="CHEBI:64076"/>
    </ligand>
</feature>
<dbReference type="eggNOG" id="COG0062">
    <property type="taxonomic scope" value="Bacteria"/>
</dbReference>
<keyword evidence="1" id="KW-0413">Isomerase</keyword>
<dbReference type="AlphaFoldDB" id="A0A1S6QII3"/>
<keyword evidence="1" id="KW-0520">NAD</keyword>
<keyword evidence="4" id="KW-1185">Reference proteome</keyword>
<comment type="function">
    <text evidence="1">Catalyzes the epimerization of the S- and R-forms of NAD(P)HX, a damaged form of NAD(P)H that is a result of enzymatic or heat-dependent hydration. This is a prerequisite for the S-specific NAD(P)H-hydrate dehydratase to allow the repair of both epimers of NAD(P)HX.</text>
</comment>
<dbReference type="Proteomes" id="UP000030361">
    <property type="component" value="Chromosome"/>
</dbReference>
<comment type="cofactor">
    <cofactor evidence="1">
        <name>K(+)</name>
        <dbReference type="ChEBI" id="CHEBI:29103"/>
    </cofactor>
    <text evidence="1">Binds 1 potassium ion per subunit.</text>
</comment>
<gene>
    <name evidence="1" type="primary">nnrE</name>
    <name evidence="3" type="ORF">PL11_005460</name>
</gene>
<feature type="binding site" evidence="1">
    <location>
        <begin position="59"/>
        <end position="63"/>
    </location>
    <ligand>
        <name>(6S)-NADPHX</name>
        <dbReference type="ChEBI" id="CHEBI:64076"/>
    </ligand>
</feature>
<dbReference type="SUPFAM" id="SSF64153">
    <property type="entry name" value="YjeF N-terminal domain-like"/>
    <property type="match status" value="1"/>
</dbReference>
<feature type="binding site" evidence="1">
    <location>
        <position position="137"/>
    </location>
    <ligand>
        <name>(6S)-NADPHX</name>
        <dbReference type="ChEBI" id="CHEBI:64076"/>
    </ligand>
</feature>
<dbReference type="RefSeq" id="WP_035167867.1">
    <property type="nucleotide sequence ID" value="NZ_CP018906.1"/>
</dbReference>
<comment type="catalytic activity">
    <reaction evidence="1">
        <text>(6R)-NADPHX = (6S)-NADPHX</text>
        <dbReference type="Rhea" id="RHEA:32227"/>
        <dbReference type="ChEBI" id="CHEBI:64076"/>
        <dbReference type="ChEBI" id="CHEBI:64077"/>
        <dbReference type="EC" id="5.1.99.6"/>
    </reaction>
</comment>
<dbReference type="EMBL" id="CP018906">
    <property type="protein sequence ID" value="AQW21418.1"/>
    <property type="molecule type" value="Genomic_DNA"/>
</dbReference>
<dbReference type="GO" id="GO:0000166">
    <property type="term" value="F:nucleotide binding"/>
    <property type="evidence" value="ECO:0007669"/>
    <property type="project" value="UniProtKB-KW"/>
</dbReference>
<dbReference type="GO" id="GO:0046872">
    <property type="term" value="F:metal ion binding"/>
    <property type="evidence" value="ECO:0007669"/>
    <property type="project" value="UniProtKB-KW"/>
</dbReference>
<keyword evidence="1" id="KW-0521">NADP</keyword>
<dbReference type="HAMAP" id="MF_01966">
    <property type="entry name" value="NADHX_epimerase"/>
    <property type="match status" value="1"/>
</dbReference>
<comment type="similarity">
    <text evidence="1">Belongs to the NnrE/AIBP family.</text>
</comment>
<dbReference type="InterPro" id="IPR004443">
    <property type="entry name" value="YjeF_N_dom"/>
</dbReference>
<keyword evidence="1" id="KW-0630">Potassium</keyword>
<dbReference type="NCBIfam" id="TIGR00197">
    <property type="entry name" value="yjeF_nterm"/>
    <property type="match status" value="1"/>
</dbReference>
<dbReference type="OrthoDB" id="9806925at2"/>
<keyword evidence="1" id="KW-0479">Metal-binding</keyword>
<dbReference type="PROSITE" id="PS51385">
    <property type="entry name" value="YJEF_N"/>
    <property type="match status" value="1"/>
</dbReference>
<dbReference type="EC" id="5.1.99.6" evidence="1"/>
<dbReference type="GO" id="GO:0052856">
    <property type="term" value="F:NAD(P)HX epimerase activity"/>
    <property type="evidence" value="ECO:0007669"/>
    <property type="project" value="UniProtKB-UniRule"/>
</dbReference>
<feature type="domain" description="YjeF N-terminal" evidence="2">
    <location>
        <begin position="10"/>
        <end position="212"/>
    </location>
</feature>
<accession>A0A1S6QII3</accession>
<reference evidence="3 4" key="1">
    <citation type="journal article" date="2015" name="Genome Announc.">
        <title>Genome Sequence of Lactobacillus curieae CCTCC M 2011381T, a Novel Producer of Gamma-aminobutyric Acid.</title>
        <authorList>
            <person name="Wang Y."/>
            <person name="Wang Y."/>
            <person name="Lang C."/>
            <person name="Wei D."/>
            <person name="Xu P."/>
            <person name="Xie J."/>
        </authorList>
    </citation>
    <scope>NUCLEOTIDE SEQUENCE [LARGE SCALE GENOMIC DNA]</scope>
    <source>
        <strain evidence="3 4">CCTCC M 2011381</strain>
    </source>
</reference>
<sequence>MRPAITVAESRDLDKKTIEEIGIPSLVLMERAALGIYHDMINNPDLDLTKTLVLVGSGNNGGDALVVARLLYTHDYDVSIALVGDPDHASEDHVAQLKVCRYYDIPEVDANSDFSGYTTIVDGLFGSGLAREVEGEYKDIIDKANAAKASIHAIDIPSGLNGDTGKPLGTAIKAASTSTIAYEKVGMTEPESWDYTGKIFVDDIGIYRGNKSEN</sequence>
<name>A0A1S6QII3_9LACO</name>
<feature type="binding site" evidence="1">
    <location>
        <position position="60"/>
    </location>
    <ligand>
        <name>K(+)</name>
        <dbReference type="ChEBI" id="CHEBI:29103"/>
    </ligand>
</feature>
<proteinExistence type="inferred from homology"/>
<evidence type="ECO:0000313" key="4">
    <source>
        <dbReference type="Proteomes" id="UP000030361"/>
    </source>
</evidence>
<comment type="catalytic activity">
    <reaction evidence="1">
        <text>(6R)-NADHX = (6S)-NADHX</text>
        <dbReference type="Rhea" id="RHEA:32215"/>
        <dbReference type="ChEBI" id="CHEBI:64074"/>
        <dbReference type="ChEBI" id="CHEBI:64075"/>
        <dbReference type="EC" id="5.1.99.6"/>
    </reaction>
</comment>
<evidence type="ECO:0000259" key="2">
    <source>
        <dbReference type="PROSITE" id="PS51385"/>
    </source>
</evidence>
<feature type="binding site" evidence="1">
    <location>
        <begin position="126"/>
        <end position="132"/>
    </location>
    <ligand>
        <name>(6S)-NADPHX</name>
        <dbReference type="ChEBI" id="CHEBI:64076"/>
    </ligand>
</feature>
<feature type="binding site" evidence="1">
    <location>
        <position position="158"/>
    </location>
    <ligand>
        <name>K(+)</name>
        <dbReference type="ChEBI" id="CHEBI:29103"/>
    </ligand>
</feature>
<protein>
    <recommendedName>
        <fullName evidence="1">NAD(P)H-hydrate epimerase</fullName>
        <ecNumber evidence="1">5.1.99.6</ecNumber>
    </recommendedName>
    <alternativeName>
        <fullName evidence="1">NAD(P)HX epimerase</fullName>
    </alternativeName>
</protein>
<evidence type="ECO:0000313" key="3">
    <source>
        <dbReference type="EMBL" id="AQW21418.1"/>
    </source>
</evidence>
<dbReference type="KEGG" id="lcu:PL11_005460"/>
<keyword evidence="1" id="KW-0547">Nucleotide-binding</keyword>
<evidence type="ECO:0000256" key="1">
    <source>
        <dbReference type="HAMAP-Rule" id="MF_01966"/>
    </source>
</evidence>